<evidence type="ECO:0000313" key="5">
    <source>
        <dbReference type="EMBL" id="KAG8083584.1"/>
    </source>
</evidence>
<feature type="transmembrane region" description="Helical" evidence="3">
    <location>
        <begin position="50"/>
        <end position="67"/>
    </location>
</feature>
<evidence type="ECO:0000256" key="2">
    <source>
        <dbReference type="ARBA" id="ARBA00023157"/>
    </source>
</evidence>
<gene>
    <name evidence="5" type="ORF">GUJ93_ZPchr0015g6973</name>
</gene>
<dbReference type="Pfam" id="PF00304">
    <property type="entry name" value="Gamma-thionin"/>
    <property type="match status" value="1"/>
</dbReference>
<comment type="caution">
    <text evidence="5">The sequence shown here is derived from an EMBL/GenBank/DDBJ whole genome shotgun (WGS) entry which is preliminary data.</text>
</comment>
<keyword evidence="3" id="KW-0472">Membrane</keyword>
<sequence length="143" mass="16110">MLRLRNGSFLCEAFTQESEFEASIRGTSDAKDASNGYDTFNFSKSMSMNIFLAYTAFLLYSYYWHIMEQMRKFFPAVVVLLLLVVATEADVAPMQTRDCETESVRFAGLCMVEVNCANVCRTEGFSGGRCSTFARNCICIKPC</sequence>
<reference evidence="5" key="1">
    <citation type="journal article" date="2021" name="bioRxiv">
        <title>Whole Genome Assembly and Annotation of Northern Wild Rice, Zizania palustris L., Supports a Whole Genome Duplication in the Zizania Genus.</title>
        <authorList>
            <person name="Haas M."/>
            <person name="Kono T."/>
            <person name="Macchietto M."/>
            <person name="Millas R."/>
            <person name="McGilp L."/>
            <person name="Shao M."/>
            <person name="Duquette J."/>
            <person name="Hirsch C.N."/>
            <person name="Kimball J."/>
        </authorList>
    </citation>
    <scope>NUCLEOTIDE SEQUENCE</scope>
    <source>
        <tissue evidence="5">Fresh leaf tissue</tissue>
    </source>
</reference>
<dbReference type="InterPro" id="IPR003614">
    <property type="entry name" value="Knottins"/>
</dbReference>
<accession>A0A8J5W719</accession>
<keyword evidence="3" id="KW-1133">Transmembrane helix</keyword>
<dbReference type="AlphaFoldDB" id="A0A8J5W719"/>
<proteinExistence type="predicted"/>
<dbReference type="GO" id="GO:0006952">
    <property type="term" value="P:defense response"/>
    <property type="evidence" value="ECO:0007669"/>
    <property type="project" value="InterPro"/>
</dbReference>
<keyword evidence="3" id="KW-0812">Transmembrane</keyword>
<dbReference type="InterPro" id="IPR008176">
    <property type="entry name" value="Defensin_plant"/>
</dbReference>
<organism evidence="5 6">
    <name type="scientific">Zizania palustris</name>
    <name type="common">Northern wild rice</name>
    <dbReference type="NCBI Taxonomy" id="103762"/>
    <lineage>
        <taxon>Eukaryota</taxon>
        <taxon>Viridiplantae</taxon>
        <taxon>Streptophyta</taxon>
        <taxon>Embryophyta</taxon>
        <taxon>Tracheophyta</taxon>
        <taxon>Spermatophyta</taxon>
        <taxon>Magnoliopsida</taxon>
        <taxon>Liliopsida</taxon>
        <taxon>Poales</taxon>
        <taxon>Poaceae</taxon>
        <taxon>BOP clade</taxon>
        <taxon>Oryzoideae</taxon>
        <taxon>Oryzeae</taxon>
        <taxon>Zizaniinae</taxon>
        <taxon>Zizania</taxon>
    </lineage>
</organism>
<feature type="domain" description="Knottins-like" evidence="4">
    <location>
        <begin position="98"/>
        <end position="143"/>
    </location>
</feature>
<keyword evidence="1" id="KW-0732">Signal</keyword>
<keyword evidence="2" id="KW-1015">Disulfide bond</keyword>
<dbReference type="Proteomes" id="UP000729402">
    <property type="component" value="Unassembled WGS sequence"/>
</dbReference>
<name>A0A8J5W719_ZIZPA</name>
<protein>
    <recommendedName>
        <fullName evidence="4">Knottins-like domain-containing protein</fullName>
    </recommendedName>
</protein>
<reference evidence="5" key="2">
    <citation type="submission" date="2021-02" db="EMBL/GenBank/DDBJ databases">
        <authorList>
            <person name="Kimball J.A."/>
            <person name="Haas M.W."/>
            <person name="Macchietto M."/>
            <person name="Kono T."/>
            <person name="Duquette J."/>
            <person name="Shao M."/>
        </authorList>
    </citation>
    <scope>NUCLEOTIDE SEQUENCE</scope>
    <source>
        <tissue evidence="5">Fresh leaf tissue</tissue>
    </source>
</reference>
<evidence type="ECO:0000256" key="1">
    <source>
        <dbReference type="ARBA" id="ARBA00022729"/>
    </source>
</evidence>
<dbReference type="PROSITE" id="PS00940">
    <property type="entry name" value="GAMMA_THIONIN"/>
    <property type="match status" value="1"/>
</dbReference>
<dbReference type="OrthoDB" id="683455at2759"/>
<dbReference type="CDD" id="cd00107">
    <property type="entry name" value="Knot1"/>
    <property type="match status" value="1"/>
</dbReference>
<evidence type="ECO:0000256" key="3">
    <source>
        <dbReference type="SAM" id="Phobius"/>
    </source>
</evidence>
<dbReference type="EMBL" id="JAAALK010000085">
    <property type="protein sequence ID" value="KAG8083584.1"/>
    <property type="molecule type" value="Genomic_DNA"/>
</dbReference>
<evidence type="ECO:0000259" key="4">
    <source>
        <dbReference type="SMART" id="SM00505"/>
    </source>
</evidence>
<dbReference type="PANTHER" id="PTHR33147:SF26">
    <property type="entry name" value="DEFENSIN-LIKE PROTEIN 7-RELATED"/>
    <property type="match status" value="1"/>
</dbReference>
<evidence type="ECO:0000313" key="6">
    <source>
        <dbReference type="Proteomes" id="UP000729402"/>
    </source>
</evidence>
<dbReference type="PANTHER" id="PTHR33147">
    <property type="entry name" value="DEFENSIN-LIKE PROTEIN 1"/>
    <property type="match status" value="1"/>
</dbReference>
<dbReference type="SMART" id="SM00505">
    <property type="entry name" value="Knot1"/>
    <property type="match status" value="1"/>
</dbReference>
<keyword evidence="6" id="KW-1185">Reference proteome</keyword>